<feature type="coiled-coil region" evidence="4">
    <location>
        <begin position="113"/>
        <end position="147"/>
    </location>
</feature>
<dbReference type="GO" id="GO:0005882">
    <property type="term" value="C:intermediate filament"/>
    <property type="evidence" value="ECO:0007669"/>
    <property type="project" value="UniProtKB-KW"/>
</dbReference>
<evidence type="ECO:0000256" key="5">
    <source>
        <dbReference type="SAM" id="MobiDB-lite"/>
    </source>
</evidence>
<dbReference type="Gene3D" id="1.20.5.1160">
    <property type="entry name" value="Vasodilator-stimulated phosphoprotein"/>
    <property type="match status" value="1"/>
</dbReference>
<dbReference type="SUPFAM" id="SSF64593">
    <property type="entry name" value="Intermediate filament protein, coiled coil region"/>
    <property type="match status" value="2"/>
</dbReference>
<feature type="coiled-coil region" evidence="4">
    <location>
        <begin position="316"/>
        <end position="350"/>
    </location>
</feature>
<feature type="region of interest" description="Disordered" evidence="5">
    <location>
        <begin position="43"/>
        <end position="76"/>
    </location>
</feature>
<feature type="domain" description="IF rod" evidence="6">
    <location>
        <begin position="109"/>
        <end position="379"/>
    </location>
</feature>
<evidence type="ECO:0000256" key="3">
    <source>
        <dbReference type="ARBA" id="ARBA00023054"/>
    </source>
</evidence>
<name>A0A0P7WB75_SCLFO</name>
<dbReference type="PANTHER" id="PTHR23239:SF180">
    <property type="entry name" value="KERATIN, TYPE I CYTOSKELETAL 17"/>
    <property type="match status" value="1"/>
</dbReference>
<evidence type="ECO:0000256" key="2">
    <source>
        <dbReference type="ARBA" id="ARBA00022754"/>
    </source>
</evidence>
<dbReference type="InterPro" id="IPR039008">
    <property type="entry name" value="IF_rod_dom"/>
</dbReference>
<gene>
    <name evidence="7" type="ORF">Z043_123859</name>
</gene>
<dbReference type="PANTHER" id="PTHR23239">
    <property type="entry name" value="INTERMEDIATE FILAMENT"/>
    <property type="match status" value="1"/>
</dbReference>
<dbReference type="FunFam" id="1.20.5.1160:FF:000002">
    <property type="entry name" value="Type I keratin 10"/>
    <property type="match status" value="1"/>
</dbReference>
<evidence type="ECO:0000256" key="1">
    <source>
        <dbReference type="ARBA" id="ARBA00022744"/>
    </source>
</evidence>
<dbReference type="STRING" id="113540.ENSSFOP00015033290"/>
<dbReference type="FunFam" id="1.20.5.170:FF:000002">
    <property type="entry name" value="Type I keratin KA11"/>
    <property type="match status" value="1"/>
</dbReference>
<dbReference type="InterPro" id="IPR002957">
    <property type="entry name" value="Keratin_I"/>
</dbReference>
<keyword evidence="3 4" id="KW-0175">Coiled coil</keyword>
<dbReference type="PROSITE" id="PS51842">
    <property type="entry name" value="IF_ROD_2"/>
    <property type="match status" value="1"/>
</dbReference>
<dbReference type="PRINTS" id="PR01248">
    <property type="entry name" value="TYPE1KERATIN"/>
</dbReference>
<keyword evidence="2" id="KW-0403">Intermediate filament</keyword>
<feature type="compositionally biased region" description="Pro residues" evidence="5">
    <location>
        <begin position="389"/>
        <end position="402"/>
    </location>
</feature>
<protein>
    <submittedName>
        <fullName evidence="7">Keratin, type I cytoskeletal 13-like</fullName>
    </submittedName>
</protein>
<dbReference type="AlphaFoldDB" id="A0A0P7WB75"/>
<evidence type="ECO:0000259" key="6">
    <source>
        <dbReference type="PROSITE" id="PS51842"/>
    </source>
</evidence>
<accession>A0A0P7WB75</accession>
<organism evidence="7 8">
    <name type="scientific">Scleropages formosus</name>
    <name type="common">Asian bonytongue</name>
    <name type="synonym">Osteoglossum formosum</name>
    <dbReference type="NCBI Taxonomy" id="113540"/>
    <lineage>
        <taxon>Eukaryota</taxon>
        <taxon>Metazoa</taxon>
        <taxon>Chordata</taxon>
        <taxon>Craniata</taxon>
        <taxon>Vertebrata</taxon>
        <taxon>Euteleostomi</taxon>
        <taxon>Actinopterygii</taxon>
        <taxon>Neopterygii</taxon>
        <taxon>Teleostei</taxon>
        <taxon>Osteoglossocephala</taxon>
        <taxon>Osteoglossomorpha</taxon>
        <taxon>Osteoglossiformes</taxon>
        <taxon>Osteoglossidae</taxon>
        <taxon>Scleropages</taxon>
    </lineage>
</organism>
<dbReference type="Proteomes" id="UP000034805">
    <property type="component" value="Unassembled WGS sequence"/>
</dbReference>
<evidence type="ECO:0000313" key="7">
    <source>
        <dbReference type="EMBL" id="KPP58326.1"/>
    </source>
</evidence>
<evidence type="ECO:0000256" key="4">
    <source>
        <dbReference type="SAM" id="Coils"/>
    </source>
</evidence>
<dbReference type="Gene3D" id="1.20.5.170">
    <property type="match status" value="1"/>
</dbReference>
<keyword evidence="1" id="KW-0416">Keratin</keyword>
<feature type="region of interest" description="Disordered" evidence="5">
    <location>
        <begin position="386"/>
        <end position="407"/>
    </location>
</feature>
<feature type="coiled-coil region" evidence="4">
    <location>
        <begin position="219"/>
        <end position="264"/>
    </location>
</feature>
<evidence type="ECO:0000313" key="8">
    <source>
        <dbReference type="Proteomes" id="UP000034805"/>
    </source>
</evidence>
<dbReference type="SMART" id="SM01391">
    <property type="entry name" value="Filament"/>
    <property type="match status" value="1"/>
</dbReference>
<dbReference type="EMBL" id="JARO02014188">
    <property type="protein sequence ID" value="KPP58326.1"/>
    <property type="molecule type" value="Genomic_DNA"/>
</dbReference>
<sequence>MENKTGQRTFVQRIKNPVYKRECSSVLGGSEKMNTSVRSTRLTRSSIPGSLGTISMHGGAGGEGTRISSSSSSRLRSMVGGGGQSTMFLVGDFSAGGGDRGVFEMGSNDKQTMQNLNDRLASYLAKVRALEIANADLEKKIREFLSTKTGGEARDYSHYWKIIWDLQQQITAGRARNATILLQIDNAKLAADDFRNKYENELVLRQSVEADIAGLRKVLDDLTIARTDLELQIEGLKEEIAFLKKNHEEEMALLRRNMATSSVNVELDAAPQQDLTQTLEEIRAQYEGIVNKNRRDMEAWYKEKKQSLEHTLADTEENYASQLMKLQAQASMVEQELMQLRSEIERQGQEYRMLLDVKTRLEMEISEYRRLLDGLGIGTKEVVKVNVVPRPPPPKSPEPTPEPQRSRIVKTIVQEIVDGKVVSSEVQQVQEKI</sequence>
<dbReference type="GO" id="GO:0005198">
    <property type="term" value="F:structural molecule activity"/>
    <property type="evidence" value="ECO:0007669"/>
    <property type="project" value="InterPro"/>
</dbReference>
<reference evidence="7 8" key="1">
    <citation type="submission" date="2015-08" db="EMBL/GenBank/DDBJ databases">
        <title>The genome of the Asian arowana (Scleropages formosus).</title>
        <authorList>
            <person name="Tan M.H."/>
            <person name="Gan H.M."/>
            <person name="Croft L.J."/>
            <person name="Austin C.M."/>
        </authorList>
    </citation>
    <scope>NUCLEOTIDE SEQUENCE [LARGE SCALE GENOMIC DNA]</scope>
    <source>
        <strain evidence="7">Aro1</strain>
    </source>
</reference>
<feature type="compositionally biased region" description="Low complexity" evidence="5">
    <location>
        <begin position="65"/>
        <end position="76"/>
    </location>
</feature>
<proteinExistence type="predicted"/>
<dbReference type="Pfam" id="PF00038">
    <property type="entry name" value="Filament"/>
    <property type="match status" value="1"/>
</dbReference>
<comment type="caution">
    <text evidence="7">The sequence shown here is derived from an EMBL/GenBank/DDBJ whole genome shotgun (WGS) entry which is preliminary data.</text>
</comment>